<dbReference type="InterPro" id="IPR029063">
    <property type="entry name" value="SAM-dependent_MTases_sf"/>
</dbReference>
<dbReference type="Gene3D" id="2.20.25.10">
    <property type="match status" value="1"/>
</dbReference>
<dbReference type="CDD" id="cd02440">
    <property type="entry name" value="AdoMet_MTases"/>
    <property type="match status" value="1"/>
</dbReference>
<keyword evidence="2" id="KW-0489">Methyltransferase</keyword>
<organism evidence="2 3">
    <name type="scientific">Shewanella denitrificans (strain OS217 / ATCC BAA-1090 / DSM 15013)</name>
    <dbReference type="NCBI Taxonomy" id="318161"/>
    <lineage>
        <taxon>Bacteria</taxon>
        <taxon>Pseudomonadati</taxon>
        <taxon>Pseudomonadota</taxon>
        <taxon>Gammaproteobacteria</taxon>
        <taxon>Alteromonadales</taxon>
        <taxon>Shewanellaceae</taxon>
        <taxon>Shewanella</taxon>
    </lineage>
</organism>
<dbReference type="Gene3D" id="3.40.50.150">
    <property type="entry name" value="Vaccinia Virus protein VP39"/>
    <property type="match status" value="1"/>
</dbReference>
<gene>
    <name evidence="2" type="ordered locus">Sden_1760</name>
</gene>
<dbReference type="eggNOG" id="COG2835">
    <property type="taxonomic scope" value="Bacteria"/>
</dbReference>
<accession>Q12ND2</accession>
<dbReference type="Pfam" id="PF13649">
    <property type="entry name" value="Methyltransf_25"/>
    <property type="match status" value="1"/>
</dbReference>
<keyword evidence="2" id="KW-0808">Transferase</keyword>
<proteinExistence type="predicted"/>
<evidence type="ECO:0000313" key="2">
    <source>
        <dbReference type="EMBL" id="ABE55044.1"/>
    </source>
</evidence>
<name>Q12ND2_SHEDO</name>
<dbReference type="eggNOG" id="COG2226">
    <property type="taxonomic scope" value="Bacteria"/>
</dbReference>
<dbReference type="AlphaFoldDB" id="Q12ND2"/>
<evidence type="ECO:0000259" key="1">
    <source>
        <dbReference type="Pfam" id="PF13649"/>
    </source>
</evidence>
<reference evidence="2 3" key="1">
    <citation type="submission" date="2006-03" db="EMBL/GenBank/DDBJ databases">
        <title>Complete sequence of Shewanella denitrificans OS217.</title>
        <authorList>
            <consortium name="US DOE Joint Genome Institute"/>
            <person name="Copeland A."/>
            <person name="Lucas S."/>
            <person name="Lapidus A."/>
            <person name="Barry K."/>
            <person name="Detter J.C."/>
            <person name="Glavina del Rio T."/>
            <person name="Hammon N."/>
            <person name="Israni S."/>
            <person name="Dalin E."/>
            <person name="Tice H."/>
            <person name="Pitluck S."/>
            <person name="Brettin T."/>
            <person name="Bruce D."/>
            <person name="Han C."/>
            <person name="Tapia R."/>
            <person name="Gilna P."/>
            <person name="Kiss H."/>
            <person name="Schmutz J."/>
            <person name="Larimer F."/>
            <person name="Land M."/>
            <person name="Hauser L."/>
            <person name="Kyrpides N."/>
            <person name="Lykidis A."/>
            <person name="Richardson P."/>
        </authorList>
    </citation>
    <scope>NUCLEOTIDE SEQUENCE [LARGE SCALE GENOMIC DNA]</scope>
    <source>
        <strain evidence="3">OS217 / ATCC BAA-1090 / DSM 15013</strain>
    </source>
</reference>
<dbReference type="GO" id="GO:0032259">
    <property type="term" value="P:methylation"/>
    <property type="evidence" value="ECO:0007669"/>
    <property type="project" value="UniProtKB-KW"/>
</dbReference>
<dbReference type="GO" id="GO:0008168">
    <property type="term" value="F:methyltransferase activity"/>
    <property type="evidence" value="ECO:0007669"/>
    <property type="project" value="UniProtKB-KW"/>
</dbReference>
<dbReference type="OrthoDB" id="108476at2"/>
<dbReference type="HOGENOM" id="CLU_077376_0_0_6"/>
<dbReference type="InterPro" id="IPR041698">
    <property type="entry name" value="Methyltransf_25"/>
</dbReference>
<dbReference type="DNASU" id="4018238"/>
<protein>
    <submittedName>
        <fullName evidence="2">Methyltransferase type 11</fullName>
    </submittedName>
</protein>
<dbReference type="SUPFAM" id="SSF158997">
    <property type="entry name" value="Trm112p-like"/>
    <property type="match status" value="1"/>
</dbReference>
<dbReference type="SUPFAM" id="SSF53335">
    <property type="entry name" value="S-adenosyl-L-methionine-dependent methyltransferases"/>
    <property type="match status" value="1"/>
</dbReference>
<dbReference type="STRING" id="318161.Sden_1760"/>
<evidence type="ECO:0000313" key="3">
    <source>
        <dbReference type="Proteomes" id="UP000001982"/>
    </source>
</evidence>
<sequence>MHSPRELALLYRQGKNITQLMRDERGLIHNSNEIIEISYDLQAGSYIESMGEAWMAEHNAEYCQQLAKVILSLCNPDSILEAGIGEATTLADLLPHLSKKISSYGFDISWSRVAYGKQWLQQQGISNTVLCTGNLCHIPFADNAVELVYTSHSLEPNGGNEAAILKELYRVTSKFLVLLEPGYELANKDAKHRMEQHGYCRNIKSIAQSLGYRILLHEFFPSSVNPLNPTVITIIEKPPSFEPAKHILACPKYKTPLENIENMLFSPESLMVYPIVGGIPCLGINNGLVASKFRELISKG</sequence>
<feature type="domain" description="Methyltransferase" evidence="1">
    <location>
        <begin position="79"/>
        <end position="172"/>
    </location>
</feature>
<dbReference type="EMBL" id="CP000302">
    <property type="protein sequence ID" value="ABE55044.1"/>
    <property type="molecule type" value="Genomic_DNA"/>
</dbReference>
<dbReference type="KEGG" id="sdn:Sden_1760"/>
<dbReference type="Proteomes" id="UP000001982">
    <property type="component" value="Chromosome"/>
</dbReference>
<keyword evidence="3" id="KW-1185">Reference proteome</keyword>